<feature type="signal peptide" evidence="1">
    <location>
        <begin position="1"/>
        <end position="18"/>
    </location>
</feature>
<name>A0ABW4LVV0_9BACI</name>
<evidence type="ECO:0008006" key="4">
    <source>
        <dbReference type="Google" id="ProtNLM"/>
    </source>
</evidence>
<dbReference type="Proteomes" id="UP001597214">
    <property type="component" value="Unassembled WGS sequence"/>
</dbReference>
<accession>A0ABW4LVV0</accession>
<dbReference type="EMBL" id="JBHUEM010000052">
    <property type="protein sequence ID" value="MFD1739056.1"/>
    <property type="molecule type" value="Genomic_DNA"/>
</dbReference>
<organism evidence="2 3">
    <name type="scientific">Bacillus salitolerans</name>
    <dbReference type="NCBI Taxonomy" id="1437434"/>
    <lineage>
        <taxon>Bacteria</taxon>
        <taxon>Bacillati</taxon>
        <taxon>Bacillota</taxon>
        <taxon>Bacilli</taxon>
        <taxon>Bacillales</taxon>
        <taxon>Bacillaceae</taxon>
        <taxon>Bacillus</taxon>
    </lineage>
</organism>
<evidence type="ECO:0000313" key="2">
    <source>
        <dbReference type="EMBL" id="MFD1739056.1"/>
    </source>
</evidence>
<proteinExistence type="predicted"/>
<protein>
    <recommendedName>
        <fullName evidence="4">Phosphatase</fullName>
    </recommendedName>
</protein>
<evidence type="ECO:0000313" key="3">
    <source>
        <dbReference type="Proteomes" id="UP001597214"/>
    </source>
</evidence>
<keyword evidence="1" id="KW-0732">Signal</keyword>
<keyword evidence="3" id="KW-1185">Reference proteome</keyword>
<comment type="caution">
    <text evidence="2">The sequence shown here is derived from an EMBL/GenBank/DDBJ whole genome shotgun (WGS) entry which is preliminary data.</text>
</comment>
<sequence length="44" mass="4910">MKKLFLTLVLVASMSIFLNVSEISSNDVKQTEPELLLDPIHPPT</sequence>
<reference evidence="3" key="1">
    <citation type="journal article" date="2019" name="Int. J. Syst. Evol. Microbiol.">
        <title>The Global Catalogue of Microorganisms (GCM) 10K type strain sequencing project: providing services to taxonomists for standard genome sequencing and annotation.</title>
        <authorList>
            <consortium name="The Broad Institute Genomics Platform"/>
            <consortium name="The Broad Institute Genome Sequencing Center for Infectious Disease"/>
            <person name="Wu L."/>
            <person name="Ma J."/>
        </authorList>
    </citation>
    <scope>NUCLEOTIDE SEQUENCE [LARGE SCALE GENOMIC DNA]</scope>
    <source>
        <strain evidence="3">CCUG 49339</strain>
    </source>
</reference>
<gene>
    <name evidence="2" type="ORF">ACFSCX_21335</name>
</gene>
<dbReference type="RefSeq" id="WP_377930280.1">
    <property type="nucleotide sequence ID" value="NZ_JBHUEM010000052.1"/>
</dbReference>
<feature type="chain" id="PRO_5046912387" description="Phosphatase" evidence="1">
    <location>
        <begin position="19"/>
        <end position="44"/>
    </location>
</feature>
<evidence type="ECO:0000256" key="1">
    <source>
        <dbReference type="SAM" id="SignalP"/>
    </source>
</evidence>